<keyword evidence="4" id="KW-1133">Transmembrane helix</keyword>
<accession>A0A9Q0LXD1</accession>
<comment type="caution">
    <text evidence="6">The sequence shown here is derived from an EMBL/GenBank/DDBJ whole genome shotgun (WGS) entry which is preliminary data.</text>
</comment>
<dbReference type="GO" id="GO:0005615">
    <property type="term" value="C:extracellular space"/>
    <property type="evidence" value="ECO:0007669"/>
    <property type="project" value="UniProtKB-ARBA"/>
</dbReference>
<dbReference type="InterPro" id="IPR029034">
    <property type="entry name" value="Cystine-knot_cytokine"/>
</dbReference>
<evidence type="ECO:0000256" key="1">
    <source>
        <dbReference type="ARBA" id="ARBA00022729"/>
    </source>
</evidence>
<keyword evidence="4" id="KW-0472">Membrane</keyword>
<dbReference type="PANTHER" id="PTHR23199">
    <property type="entry name" value="NEUROTROPHIN 1-RELATED"/>
    <property type="match status" value="1"/>
</dbReference>
<feature type="domain" description="Spaetzle" evidence="5">
    <location>
        <begin position="284"/>
        <end position="323"/>
    </location>
</feature>
<evidence type="ECO:0000256" key="4">
    <source>
        <dbReference type="SAM" id="Phobius"/>
    </source>
</evidence>
<dbReference type="SUPFAM" id="SSF57501">
    <property type="entry name" value="Cystine-knot cytokines"/>
    <property type="match status" value="1"/>
</dbReference>
<dbReference type="GO" id="GO:0005121">
    <property type="term" value="F:Toll binding"/>
    <property type="evidence" value="ECO:0007669"/>
    <property type="project" value="TreeGrafter"/>
</dbReference>
<keyword evidence="2" id="KW-1015">Disulfide bond</keyword>
<evidence type="ECO:0000313" key="7">
    <source>
        <dbReference type="Proteomes" id="UP001142055"/>
    </source>
</evidence>
<evidence type="ECO:0000313" key="6">
    <source>
        <dbReference type="EMBL" id="KAJ6216258.1"/>
    </source>
</evidence>
<evidence type="ECO:0000256" key="2">
    <source>
        <dbReference type="ARBA" id="ARBA00023157"/>
    </source>
</evidence>
<keyword evidence="1" id="KW-0732">Signal</keyword>
<feature type="transmembrane region" description="Helical" evidence="4">
    <location>
        <begin position="74"/>
        <end position="92"/>
    </location>
</feature>
<sequence length="323" mass="36923">MVKHTRSMKNSRRVFKHDFFHYTKRVKVEPRDDLSGLISRARTNRDSTQVRVVTGACSWHSTTTTTTTITTITIIYLICCCICLMLESSLALQSETIRGHPCVKRNRQIYCPLPGSKHSNLYRATRSNSSLSQGPAMYYHRFTSISESTTTTTTTTSSPIGISKSNTHVIYYTKQYDEMTNGPNTFDLNDEDEHEFMHQTNVEENVIDHGDTQRTLKSGRMNAFIEENKALIRRMFGDYHTQSDWFHPETREHFSSFHDGPDRKVKRAKRSIGPSPLTNNKVDSCQSSVEIVTPYWASNSGGKIRAIVNTQHLQQAIQQEVCQ</sequence>
<dbReference type="InterPro" id="IPR032104">
    <property type="entry name" value="Spaetzle"/>
</dbReference>
<dbReference type="Gene3D" id="2.10.90.10">
    <property type="entry name" value="Cystine-knot cytokines"/>
    <property type="match status" value="1"/>
</dbReference>
<keyword evidence="4" id="KW-0812">Transmembrane</keyword>
<evidence type="ECO:0000256" key="3">
    <source>
        <dbReference type="ARBA" id="ARBA00023180"/>
    </source>
</evidence>
<dbReference type="EMBL" id="JAPWDV010000003">
    <property type="protein sequence ID" value="KAJ6216258.1"/>
    <property type="molecule type" value="Genomic_DNA"/>
</dbReference>
<dbReference type="Proteomes" id="UP001142055">
    <property type="component" value="Chromosome 3"/>
</dbReference>
<dbReference type="Pfam" id="PF16077">
    <property type="entry name" value="Spaetzle"/>
    <property type="match status" value="1"/>
</dbReference>
<reference evidence="6" key="1">
    <citation type="submission" date="2022-12" db="EMBL/GenBank/DDBJ databases">
        <title>Genome assemblies of Blomia tropicalis.</title>
        <authorList>
            <person name="Cui Y."/>
        </authorList>
    </citation>
    <scope>NUCLEOTIDE SEQUENCE</scope>
    <source>
        <tissue evidence="6">Adult mites</tissue>
    </source>
</reference>
<dbReference type="GO" id="GO:0045087">
    <property type="term" value="P:innate immune response"/>
    <property type="evidence" value="ECO:0007669"/>
    <property type="project" value="TreeGrafter"/>
</dbReference>
<gene>
    <name evidence="6" type="ORF">RDWZM_007415</name>
</gene>
<protein>
    <recommendedName>
        <fullName evidence="5">Spaetzle domain-containing protein</fullName>
    </recommendedName>
</protein>
<keyword evidence="3" id="KW-0325">Glycoprotein</keyword>
<dbReference type="GO" id="GO:0021556">
    <property type="term" value="P:central nervous system formation"/>
    <property type="evidence" value="ECO:0007669"/>
    <property type="project" value="TreeGrafter"/>
</dbReference>
<organism evidence="6 7">
    <name type="scientific">Blomia tropicalis</name>
    <name type="common">Mite</name>
    <dbReference type="NCBI Taxonomy" id="40697"/>
    <lineage>
        <taxon>Eukaryota</taxon>
        <taxon>Metazoa</taxon>
        <taxon>Ecdysozoa</taxon>
        <taxon>Arthropoda</taxon>
        <taxon>Chelicerata</taxon>
        <taxon>Arachnida</taxon>
        <taxon>Acari</taxon>
        <taxon>Acariformes</taxon>
        <taxon>Sarcoptiformes</taxon>
        <taxon>Astigmata</taxon>
        <taxon>Glycyphagoidea</taxon>
        <taxon>Echimyopodidae</taxon>
        <taxon>Blomia</taxon>
    </lineage>
</organism>
<keyword evidence="7" id="KW-1185">Reference proteome</keyword>
<proteinExistence type="predicted"/>
<dbReference type="AlphaFoldDB" id="A0A9Q0LXD1"/>
<dbReference type="InterPro" id="IPR052444">
    <property type="entry name" value="Spz/Toll_ligand-like"/>
</dbReference>
<dbReference type="PANTHER" id="PTHR23199:SF13">
    <property type="entry name" value="PROTEIN SPAETZLE 3"/>
    <property type="match status" value="1"/>
</dbReference>
<evidence type="ECO:0000259" key="5">
    <source>
        <dbReference type="Pfam" id="PF16077"/>
    </source>
</evidence>
<dbReference type="GO" id="GO:0008083">
    <property type="term" value="F:growth factor activity"/>
    <property type="evidence" value="ECO:0007669"/>
    <property type="project" value="TreeGrafter"/>
</dbReference>
<name>A0A9Q0LXD1_BLOTA</name>